<dbReference type="AlphaFoldDB" id="A0A7W5GAQ5"/>
<dbReference type="RefSeq" id="WP_183563744.1">
    <property type="nucleotide sequence ID" value="NZ_CBCSLB010000028.1"/>
</dbReference>
<dbReference type="Proteomes" id="UP000518605">
    <property type="component" value="Unassembled WGS sequence"/>
</dbReference>
<feature type="domain" description="Transglycosylase SLT" evidence="1">
    <location>
        <begin position="98"/>
        <end position="204"/>
    </location>
</feature>
<dbReference type="SUPFAM" id="SSF53955">
    <property type="entry name" value="Lysozyme-like"/>
    <property type="match status" value="1"/>
</dbReference>
<dbReference type="InterPro" id="IPR023346">
    <property type="entry name" value="Lysozyme-like_dom_sf"/>
</dbReference>
<dbReference type="CDD" id="cd16896">
    <property type="entry name" value="LT_Slt70-like"/>
    <property type="match status" value="1"/>
</dbReference>
<dbReference type="InterPro" id="IPR008258">
    <property type="entry name" value="Transglycosylase_SLT_dom_1"/>
</dbReference>
<evidence type="ECO:0000259" key="1">
    <source>
        <dbReference type="Pfam" id="PF01464"/>
    </source>
</evidence>
<reference evidence="2 3" key="1">
    <citation type="submission" date="2020-08" db="EMBL/GenBank/DDBJ databases">
        <title>Genomic Encyclopedia of Type Strains, Phase III (KMG-III): the genomes of soil and plant-associated and newly described type strains.</title>
        <authorList>
            <person name="Whitman W."/>
        </authorList>
    </citation>
    <scope>NUCLEOTIDE SEQUENCE [LARGE SCALE GENOMIC DNA]</scope>
    <source>
        <strain evidence="2 3">CECT 8234</strain>
    </source>
</reference>
<sequence>MSIDPRIIKTLLQLQLAPSLDLKAASNPLQATTGDGSASLFDTLLSQYMSDTASEDGSSVPVLPADALAQLDALNGLPNISFLEGSESKAEPSAYDELIQQASARYGIDPALIQAVIKTESGFRSDAQSGSGAKGLMQLMDGTARGLGVTDSFDPAQNINGGTKYLAMLLKKYNGNEQVALAAYNAGPGRVDRTGIRTNEQLIENLEALPEETQRYVAKVLQAK</sequence>
<gene>
    <name evidence="2" type="ORF">FHS16_003054</name>
</gene>
<dbReference type="EMBL" id="JACHXW010000008">
    <property type="protein sequence ID" value="MBB3152995.1"/>
    <property type="molecule type" value="Genomic_DNA"/>
</dbReference>
<keyword evidence="3" id="KW-1185">Reference proteome</keyword>
<evidence type="ECO:0000313" key="2">
    <source>
        <dbReference type="EMBL" id="MBB3152995.1"/>
    </source>
</evidence>
<dbReference type="PANTHER" id="PTHR37423">
    <property type="entry name" value="SOLUBLE LYTIC MUREIN TRANSGLYCOSYLASE-RELATED"/>
    <property type="match status" value="1"/>
</dbReference>
<dbReference type="Gene3D" id="1.10.530.10">
    <property type="match status" value="1"/>
</dbReference>
<evidence type="ECO:0000313" key="3">
    <source>
        <dbReference type="Proteomes" id="UP000518605"/>
    </source>
</evidence>
<proteinExistence type="predicted"/>
<protein>
    <submittedName>
        <fullName evidence="2">Soluble lytic murein transglycosylase-like protein</fullName>
    </submittedName>
</protein>
<name>A0A7W5GAQ5_9BACL</name>
<comment type="caution">
    <text evidence="2">The sequence shown here is derived from an EMBL/GenBank/DDBJ whole genome shotgun (WGS) entry which is preliminary data.</text>
</comment>
<dbReference type="PANTHER" id="PTHR37423:SF2">
    <property type="entry name" value="MEMBRANE-BOUND LYTIC MUREIN TRANSGLYCOSYLASE C"/>
    <property type="match status" value="1"/>
</dbReference>
<organism evidence="2 3">
    <name type="scientific">Paenibacillus endophyticus</name>
    <dbReference type="NCBI Taxonomy" id="1294268"/>
    <lineage>
        <taxon>Bacteria</taxon>
        <taxon>Bacillati</taxon>
        <taxon>Bacillota</taxon>
        <taxon>Bacilli</taxon>
        <taxon>Bacillales</taxon>
        <taxon>Paenibacillaceae</taxon>
        <taxon>Paenibacillus</taxon>
    </lineage>
</organism>
<dbReference type="Pfam" id="PF01464">
    <property type="entry name" value="SLT"/>
    <property type="match status" value="1"/>
</dbReference>
<accession>A0A7W5GAQ5</accession>